<dbReference type="Proteomes" id="UP001163603">
    <property type="component" value="Chromosome 5"/>
</dbReference>
<organism evidence="1 2">
    <name type="scientific">Pistacia integerrima</name>
    <dbReference type="NCBI Taxonomy" id="434235"/>
    <lineage>
        <taxon>Eukaryota</taxon>
        <taxon>Viridiplantae</taxon>
        <taxon>Streptophyta</taxon>
        <taxon>Embryophyta</taxon>
        <taxon>Tracheophyta</taxon>
        <taxon>Spermatophyta</taxon>
        <taxon>Magnoliopsida</taxon>
        <taxon>eudicotyledons</taxon>
        <taxon>Gunneridae</taxon>
        <taxon>Pentapetalae</taxon>
        <taxon>rosids</taxon>
        <taxon>malvids</taxon>
        <taxon>Sapindales</taxon>
        <taxon>Anacardiaceae</taxon>
        <taxon>Pistacia</taxon>
    </lineage>
</organism>
<accession>A0ACC0YN29</accession>
<sequence length="108" mass="12715">MGEVDICLRLLLLMMTNLKACFSKHSQWPSKSFRLRQARELVLHLSFLGCLKLLITELTHYHMLLAKLMTYLKACFSKHSQWPPKSFRLRQALRACAAYILPWMSENF</sequence>
<protein>
    <submittedName>
        <fullName evidence="1">Uncharacterized protein</fullName>
    </submittedName>
</protein>
<evidence type="ECO:0000313" key="2">
    <source>
        <dbReference type="Proteomes" id="UP001163603"/>
    </source>
</evidence>
<keyword evidence="2" id="KW-1185">Reference proteome</keyword>
<evidence type="ECO:0000313" key="1">
    <source>
        <dbReference type="EMBL" id="KAJ0039568.1"/>
    </source>
</evidence>
<name>A0ACC0YN29_9ROSI</name>
<comment type="caution">
    <text evidence="1">The sequence shown here is derived from an EMBL/GenBank/DDBJ whole genome shotgun (WGS) entry which is preliminary data.</text>
</comment>
<reference evidence="2" key="1">
    <citation type="journal article" date="2023" name="G3 (Bethesda)">
        <title>Genome assembly and association tests identify interacting loci associated with vigor, precocity, and sex in interspecific pistachio rootstocks.</title>
        <authorList>
            <person name="Palmer W."/>
            <person name="Jacygrad E."/>
            <person name="Sagayaradj S."/>
            <person name="Cavanaugh K."/>
            <person name="Han R."/>
            <person name="Bertier L."/>
            <person name="Beede B."/>
            <person name="Kafkas S."/>
            <person name="Golino D."/>
            <person name="Preece J."/>
            <person name="Michelmore R."/>
        </authorList>
    </citation>
    <scope>NUCLEOTIDE SEQUENCE [LARGE SCALE GENOMIC DNA]</scope>
</reference>
<proteinExistence type="predicted"/>
<gene>
    <name evidence="1" type="ORF">Pint_27040</name>
</gene>
<dbReference type="EMBL" id="CM047740">
    <property type="protein sequence ID" value="KAJ0039568.1"/>
    <property type="molecule type" value="Genomic_DNA"/>
</dbReference>